<evidence type="ECO:0000259" key="1">
    <source>
        <dbReference type="SMART" id="SM01043"/>
    </source>
</evidence>
<organism evidence="2 3">
    <name type="scientific">Calidifontibacillus erzurumensis</name>
    <dbReference type="NCBI Taxonomy" id="2741433"/>
    <lineage>
        <taxon>Bacteria</taxon>
        <taxon>Bacillati</taxon>
        <taxon>Bacillota</taxon>
        <taxon>Bacilli</taxon>
        <taxon>Bacillales</taxon>
        <taxon>Bacillaceae</taxon>
        <taxon>Calidifontibacillus/Schinkia group</taxon>
        <taxon>Calidifontibacillus</taxon>
    </lineage>
</organism>
<gene>
    <name evidence="2" type="ORF">HR057_08885</name>
</gene>
<dbReference type="RefSeq" id="WP_173731072.1">
    <property type="nucleotide sequence ID" value="NZ_JABTTE010000010.1"/>
</dbReference>
<sequence>MNEDYPSHITLFLQGDWLKLADLLKTKIESSTNVGDSVQLTCWLSHYGCCQINLGNQFESHIIYQFFKNEKTSGSTFSIKEQAFVYRFLALYTLFDGDLKQAKQYYEKSIAAFQLLDEAEEEAIMLLEAYRWLYCLLQDRAKNTYIFEKIQNLPAFKQNFSFQMNLTKSGYDWIAQFWNYIDFFSKKELQSHPLITLFRQLHNELKTEGITEGTIYSLIAKVNQYKHPLLKIWAYLLAASTLNKLDYLEEALQQIDFLGLTDLKAALNKNTIVPLKMRNNSTKLSFSLFRDFAIFSDDKCLKNLNWKRKKAEEVLIYLLTVPNQKIEKEQIIEEFYPEVEQKKAENRLYGLLHEINRQFVAKEIIKESFVTIKGGKVQIDLNIINEIDLQSYLKLYSVGKQLWYIDRKEAVKLFEKARRLYDHELVPHIVYADWLIQLRRQLKEKQIDLLQKLYNYYEETNIKEQLLNELLECEPFNENIIHEKISLLHLQGRTMEAKQFYEKQKELLKEELGLELKLNIDSQTKKTKGNTKR</sequence>
<dbReference type="Gene3D" id="1.25.40.10">
    <property type="entry name" value="Tetratricopeptide repeat domain"/>
    <property type="match status" value="1"/>
</dbReference>
<proteinExistence type="predicted"/>
<dbReference type="InterPro" id="IPR051677">
    <property type="entry name" value="AfsR-DnrI-RedD_regulator"/>
</dbReference>
<dbReference type="EMBL" id="JABTTE010000010">
    <property type="protein sequence ID" value="NSL51864.1"/>
    <property type="molecule type" value="Genomic_DNA"/>
</dbReference>
<keyword evidence="3" id="KW-1185">Reference proteome</keyword>
<feature type="domain" description="Bacterial transcriptional activator" evidence="1">
    <location>
        <begin position="387"/>
        <end position="517"/>
    </location>
</feature>
<name>A0A8J8KBF2_9BACI</name>
<dbReference type="PANTHER" id="PTHR35807">
    <property type="entry name" value="TRANSCRIPTIONAL REGULATOR REDD-RELATED"/>
    <property type="match status" value="1"/>
</dbReference>
<dbReference type="InterPro" id="IPR036388">
    <property type="entry name" value="WH-like_DNA-bd_sf"/>
</dbReference>
<dbReference type="InterPro" id="IPR011990">
    <property type="entry name" value="TPR-like_helical_dom_sf"/>
</dbReference>
<dbReference type="Gene3D" id="1.10.10.10">
    <property type="entry name" value="Winged helix-like DNA-binding domain superfamily/Winged helix DNA-binding domain"/>
    <property type="match status" value="1"/>
</dbReference>
<reference evidence="2" key="1">
    <citation type="submission" date="2020-06" db="EMBL/GenBank/DDBJ databases">
        <title>A novel thermopfilic bacterium from Erzurum, Turkey.</title>
        <authorList>
            <person name="Adiguzel A."/>
            <person name="Ay H."/>
            <person name="Baltaci M.O."/>
        </authorList>
    </citation>
    <scope>NUCLEOTIDE SEQUENCE</scope>
    <source>
        <strain evidence="2">P2</strain>
    </source>
</reference>
<dbReference type="Pfam" id="PF03704">
    <property type="entry name" value="BTAD"/>
    <property type="match status" value="1"/>
</dbReference>
<evidence type="ECO:0000313" key="3">
    <source>
        <dbReference type="Proteomes" id="UP000625804"/>
    </source>
</evidence>
<protein>
    <recommendedName>
        <fullName evidence="1">Bacterial transcriptional activator domain-containing protein</fullName>
    </recommendedName>
</protein>
<accession>A0A8J8KBF2</accession>
<comment type="caution">
    <text evidence="2">The sequence shown here is derived from an EMBL/GenBank/DDBJ whole genome shotgun (WGS) entry which is preliminary data.</text>
</comment>
<dbReference type="SUPFAM" id="SSF48452">
    <property type="entry name" value="TPR-like"/>
    <property type="match status" value="1"/>
</dbReference>
<dbReference type="AlphaFoldDB" id="A0A8J8KBF2"/>
<evidence type="ECO:0000313" key="2">
    <source>
        <dbReference type="EMBL" id="NSL51864.1"/>
    </source>
</evidence>
<dbReference type="InterPro" id="IPR005158">
    <property type="entry name" value="BTAD"/>
</dbReference>
<dbReference type="SMART" id="SM01043">
    <property type="entry name" value="BTAD"/>
    <property type="match status" value="1"/>
</dbReference>
<dbReference type="Proteomes" id="UP000625804">
    <property type="component" value="Unassembled WGS sequence"/>
</dbReference>